<dbReference type="Gene3D" id="3.40.50.10140">
    <property type="entry name" value="Toll/interleukin-1 receptor homology (TIR) domain"/>
    <property type="match status" value="1"/>
</dbReference>
<dbReference type="Proteomes" id="UP000274786">
    <property type="component" value="Unassembled WGS sequence"/>
</dbReference>
<comment type="caution">
    <text evidence="2">The sequence shown here is derived from an EMBL/GenBank/DDBJ whole genome shotgun (WGS) entry which is preliminary data.</text>
</comment>
<evidence type="ECO:0000313" key="2">
    <source>
        <dbReference type="EMBL" id="RLK49848.1"/>
    </source>
</evidence>
<proteinExistence type="predicted"/>
<protein>
    <submittedName>
        <fullName evidence="2">SEFIR domain-containing protein</fullName>
    </submittedName>
</protein>
<dbReference type="InterPro" id="IPR000157">
    <property type="entry name" value="TIR_dom"/>
</dbReference>
<gene>
    <name evidence="2" type="ORF">BCL79_3333</name>
</gene>
<dbReference type="PROSITE" id="PS51534">
    <property type="entry name" value="SEFIR"/>
    <property type="match status" value="1"/>
</dbReference>
<organism evidence="2 3">
    <name type="scientific">Stenotrophomonas rhizophila</name>
    <dbReference type="NCBI Taxonomy" id="216778"/>
    <lineage>
        <taxon>Bacteria</taxon>
        <taxon>Pseudomonadati</taxon>
        <taxon>Pseudomonadota</taxon>
        <taxon>Gammaproteobacteria</taxon>
        <taxon>Lysobacterales</taxon>
        <taxon>Lysobacteraceae</taxon>
        <taxon>Stenotrophomonas</taxon>
    </lineage>
</organism>
<dbReference type="Pfam" id="PF13676">
    <property type="entry name" value="TIR_2"/>
    <property type="match status" value="1"/>
</dbReference>
<evidence type="ECO:0000259" key="1">
    <source>
        <dbReference type="PROSITE" id="PS51534"/>
    </source>
</evidence>
<dbReference type="InterPro" id="IPR013568">
    <property type="entry name" value="SEFIR_dom"/>
</dbReference>
<dbReference type="SUPFAM" id="SSF52200">
    <property type="entry name" value="Toll/Interleukin receptor TIR domain"/>
    <property type="match status" value="1"/>
</dbReference>
<dbReference type="RefSeq" id="WP_121043021.1">
    <property type="nucleotide sequence ID" value="NZ_RCDC01000007.1"/>
</dbReference>
<dbReference type="OrthoDB" id="5149141at2"/>
<sequence length="301" mass="34283">MYNLLMVYREGTWDEDEFILELPRYLEHTVPLLAERFATLTADTITALKGLPTLFAYEDRGRDVGPSSQVGRIEDIQVRYGGVRITWSIDARIGPIPATRLKEMFGQLDISERNWEHTRTHWAVKDVDLIDVLVRNGILQDEPSPPPKVFVSYSWDSPEHLEWVRRLVIDLRANGVDAISDRTHLRFGQDLPHFMEQAAECDRVIVVCTENYMNRANQRLGGVGYEHLVTAAQLAGDPLSMRFIPVIKDQRDAGNTPVNLRGRMFVDLSDGPGYNNNFQALVRDLHNAVPPVPPLGRRPQF</sequence>
<dbReference type="InterPro" id="IPR035897">
    <property type="entry name" value="Toll_tir_struct_dom_sf"/>
</dbReference>
<dbReference type="EMBL" id="RCDC01000007">
    <property type="protein sequence ID" value="RLK49848.1"/>
    <property type="molecule type" value="Genomic_DNA"/>
</dbReference>
<reference evidence="2 3" key="1">
    <citation type="submission" date="2018-10" db="EMBL/GenBank/DDBJ databases">
        <title>Comparative analysis of microorganisms from saline springs in Andes Mountain Range, Colombia.</title>
        <authorList>
            <person name="Rubin E."/>
        </authorList>
    </citation>
    <scope>NUCLEOTIDE SEQUENCE [LARGE SCALE GENOMIC DNA]</scope>
    <source>
        <strain evidence="2 3">USBA GBX 843</strain>
    </source>
</reference>
<name>A0A498CBW4_9GAMM</name>
<feature type="domain" description="SEFIR" evidence="1">
    <location>
        <begin position="146"/>
        <end position="277"/>
    </location>
</feature>
<evidence type="ECO:0000313" key="3">
    <source>
        <dbReference type="Proteomes" id="UP000274786"/>
    </source>
</evidence>
<dbReference type="GO" id="GO:0007165">
    <property type="term" value="P:signal transduction"/>
    <property type="evidence" value="ECO:0007669"/>
    <property type="project" value="InterPro"/>
</dbReference>
<accession>A0A498CBW4</accession>
<dbReference type="AlphaFoldDB" id="A0A498CBW4"/>